<feature type="compositionally biased region" description="Basic and acidic residues" evidence="7">
    <location>
        <begin position="211"/>
        <end position="241"/>
    </location>
</feature>
<comment type="similarity">
    <text evidence="6">Belongs to the DEAD box helicase family.</text>
</comment>
<dbReference type="InterPro" id="IPR011545">
    <property type="entry name" value="DEAD/DEAH_box_helicase_dom"/>
</dbReference>
<dbReference type="KEGG" id="gfs:119632369"/>
<dbReference type="Gene3D" id="3.40.50.300">
    <property type="entry name" value="P-loop containing nucleotide triphosphate hydrolases"/>
    <property type="match status" value="2"/>
</dbReference>
<feature type="region of interest" description="Disordered" evidence="7">
    <location>
        <begin position="1"/>
        <end position="20"/>
    </location>
</feature>
<evidence type="ECO:0000256" key="2">
    <source>
        <dbReference type="ARBA" id="ARBA00022801"/>
    </source>
</evidence>
<dbReference type="CDD" id="cd17949">
    <property type="entry name" value="DEADc_DDX31"/>
    <property type="match status" value="1"/>
</dbReference>
<keyword evidence="3 6" id="KW-0347">Helicase</keyword>
<evidence type="ECO:0000256" key="1">
    <source>
        <dbReference type="ARBA" id="ARBA00022741"/>
    </source>
</evidence>
<keyword evidence="10" id="KW-1185">Reference proteome</keyword>
<feature type="domain" description="Helicase C-terminal" evidence="9">
    <location>
        <begin position="567"/>
        <end position="742"/>
    </location>
</feature>
<feature type="domain" description="Helicase ATP-binding" evidence="8">
    <location>
        <begin position="309"/>
        <end position="501"/>
    </location>
</feature>
<comment type="domain">
    <text evidence="6">The Q motif is unique to and characteristic of the DEAD box family of RNA helicases and controls ATP binding and hydrolysis.</text>
</comment>
<feature type="compositionally biased region" description="Low complexity" evidence="7">
    <location>
        <begin position="124"/>
        <end position="138"/>
    </location>
</feature>
<feature type="compositionally biased region" description="Basic and acidic residues" evidence="7">
    <location>
        <begin position="139"/>
        <end position="149"/>
    </location>
</feature>
<dbReference type="Pfam" id="PF13959">
    <property type="entry name" value="CTE_SPB4"/>
    <property type="match status" value="1"/>
</dbReference>
<evidence type="ECO:0000256" key="3">
    <source>
        <dbReference type="ARBA" id="ARBA00022806"/>
    </source>
</evidence>
<dbReference type="GeneID" id="119632369"/>
<feature type="compositionally biased region" description="Polar residues" evidence="7">
    <location>
        <begin position="156"/>
        <end position="174"/>
    </location>
</feature>
<feature type="region of interest" description="Disordered" evidence="7">
    <location>
        <begin position="209"/>
        <end position="241"/>
    </location>
</feature>
<dbReference type="GO" id="GO:0003724">
    <property type="term" value="F:RNA helicase activity"/>
    <property type="evidence" value="ECO:0007669"/>
    <property type="project" value="UniProtKB-EC"/>
</dbReference>
<evidence type="ECO:0000256" key="7">
    <source>
        <dbReference type="SAM" id="MobiDB-lite"/>
    </source>
</evidence>
<dbReference type="PROSITE" id="PS00039">
    <property type="entry name" value="DEAD_ATP_HELICASE"/>
    <property type="match status" value="1"/>
</dbReference>
<evidence type="ECO:0000256" key="5">
    <source>
        <dbReference type="ARBA" id="ARBA00022884"/>
    </source>
</evidence>
<dbReference type="RefSeq" id="XP_037881166.1">
    <property type="nucleotide sequence ID" value="XM_038025238.1"/>
</dbReference>
<sequence length="907" mass="101831">MTIELNITTTTQPTRCRPEPAVTPLKEKKILSKGIAPNGFRFEFGEGKQKIKALVARRIVKKNGSQASTDSSNRIKPITTNPFGLLSKSKSKIRDADDGETSVKNRFKSPSKSKNVKSKVRCNATESPTTAATTSTDSFTEKHASKEPSEDLLLNVCTTPVPQHLNQRTANQIEKNSESRKGKGWKRVLTDQEIKDGLSKFSRNSAANIHPADKFYQREDEQKSKAEGQSKELIRSKKPKSNDSKVRKVGLFKDDFVKVELGQRLVKPITEKIFSDCAVESLGLHPHAVKNLADLLSITKLTAVQNKTIPQALQGKDLLVRSQTGSGKTLAYALPVVEKLQAIRPKLTRECGIQAVIIVPTRELAIQTHELFQKLIKPYTWLVPGVLMGGERRKVEKARLRKGINILVGTPGRLVDHLLHTATFKMEKAKFLILDEADRLLEMGYERDVGQIVEAINKQREEKANEAPNSLEPLQKMLLSATLTAAVKKLAGLTLQEAIFIDNCDEDSVNCGSTIGGGYSKEVIEAAANDVVDDGDDSTGILTIPENLKLQYVQVPVKLRLVILSGLLLHEYKGKDKFKALIFMSTMEMVNFHHDLLNEELTQKILDEDDDEVTENELSNEREVREPLLKGLRFFKLHGSMSQTERQGVFKGFRLCKNGVLLATDVVGRGIDVPEIDLVVQYSPPQKTADFVHRVGRTARAGCSGRAVLFLAPSEVQFVRYLENKRIRISQLEMDTYLKVLNEADRMANTVQEAASNLQHHFEELLTEDREMHEKACKAFVSWTKFYTTFPKELKPIFNVKNAHMGHFAKSFALKEQPTAFARKHNAPKPQPPTNRLTYTERDAEKIKQEKRKRKHRFASTVTGDVRNSNMHHSNFPNKLAKMIPSSRSLTISEFDSGMPAPKKRKH</sequence>
<reference evidence="11" key="1">
    <citation type="submission" date="2025-08" db="UniProtKB">
        <authorList>
            <consortium name="RefSeq"/>
        </authorList>
    </citation>
    <scope>IDENTIFICATION</scope>
    <source>
        <tissue evidence="11">Whole body pupa</tissue>
    </source>
</reference>
<keyword evidence="2 6" id="KW-0378">Hydrolase</keyword>
<dbReference type="PROSITE" id="PS51194">
    <property type="entry name" value="HELICASE_CTER"/>
    <property type="match status" value="1"/>
</dbReference>
<comment type="catalytic activity">
    <reaction evidence="6">
        <text>ATP + H2O = ADP + phosphate + H(+)</text>
        <dbReference type="Rhea" id="RHEA:13065"/>
        <dbReference type="ChEBI" id="CHEBI:15377"/>
        <dbReference type="ChEBI" id="CHEBI:15378"/>
        <dbReference type="ChEBI" id="CHEBI:30616"/>
        <dbReference type="ChEBI" id="CHEBI:43474"/>
        <dbReference type="ChEBI" id="CHEBI:456216"/>
        <dbReference type="EC" id="3.6.4.13"/>
    </reaction>
</comment>
<evidence type="ECO:0000256" key="6">
    <source>
        <dbReference type="RuleBase" id="RU365068"/>
    </source>
</evidence>
<evidence type="ECO:0000256" key="4">
    <source>
        <dbReference type="ARBA" id="ARBA00022840"/>
    </source>
</evidence>
<dbReference type="InterPro" id="IPR001650">
    <property type="entry name" value="Helicase_C-like"/>
</dbReference>
<dbReference type="GO" id="GO:0003723">
    <property type="term" value="F:RNA binding"/>
    <property type="evidence" value="ECO:0007669"/>
    <property type="project" value="UniProtKB-UniRule"/>
</dbReference>
<dbReference type="InterPro" id="IPR000629">
    <property type="entry name" value="RNA-helicase_DEAD-box_CS"/>
</dbReference>
<dbReference type="SMART" id="SM00487">
    <property type="entry name" value="DEXDc"/>
    <property type="match status" value="1"/>
</dbReference>
<dbReference type="AlphaFoldDB" id="A0A8U0W7X9"/>
<dbReference type="Pfam" id="PF00271">
    <property type="entry name" value="Helicase_C"/>
    <property type="match status" value="1"/>
</dbReference>
<dbReference type="GO" id="GO:0005524">
    <property type="term" value="F:ATP binding"/>
    <property type="evidence" value="ECO:0007669"/>
    <property type="project" value="UniProtKB-UniRule"/>
</dbReference>
<dbReference type="PROSITE" id="PS51192">
    <property type="entry name" value="HELICASE_ATP_BIND_1"/>
    <property type="match status" value="1"/>
</dbReference>
<feature type="region of interest" description="Disordered" evidence="7">
    <location>
        <begin position="62"/>
        <end position="188"/>
    </location>
</feature>
<evidence type="ECO:0000313" key="10">
    <source>
        <dbReference type="Proteomes" id="UP000092443"/>
    </source>
</evidence>
<proteinExistence type="inferred from homology"/>
<accession>A0A8U0W7X9</accession>
<dbReference type="EC" id="3.6.4.13" evidence="6"/>
<protein>
    <recommendedName>
        <fullName evidence="6">ATP-dependent RNA helicase</fullName>
        <ecNumber evidence="6">3.6.4.13</ecNumber>
    </recommendedName>
</protein>
<dbReference type="PANTHER" id="PTHR24031">
    <property type="entry name" value="RNA HELICASE"/>
    <property type="match status" value="1"/>
</dbReference>
<dbReference type="InterPro" id="IPR025313">
    <property type="entry name" value="SPB4-like_CTE"/>
</dbReference>
<feature type="compositionally biased region" description="Polar residues" evidence="7">
    <location>
        <begin position="63"/>
        <end position="82"/>
    </location>
</feature>
<dbReference type="Proteomes" id="UP000092443">
    <property type="component" value="Unplaced"/>
</dbReference>
<dbReference type="InterPro" id="IPR027417">
    <property type="entry name" value="P-loop_NTPase"/>
</dbReference>
<keyword evidence="5 6" id="KW-0694">RNA-binding</keyword>
<gene>
    <name evidence="11" type="primary">LOC119632369</name>
</gene>
<feature type="compositionally biased region" description="Basic residues" evidence="7">
    <location>
        <begin position="105"/>
        <end position="120"/>
    </location>
</feature>
<evidence type="ECO:0000313" key="11">
    <source>
        <dbReference type="RefSeq" id="XP_037881166.1"/>
    </source>
</evidence>
<comment type="function">
    <text evidence="6">RNA helicase.</text>
</comment>
<evidence type="ECO:0000259" key="8">
    <source>
        <dbReference type="PROSITE" id="PS51192"/>
    </source>
</evidence>
<feature type="compositionally biased region" description="Polar residues" evidence="7">
    <location>
        <begin position="1"/>
        <end position="14"/>
    </location>
</feature>
<dbReference type="InterPro" id="IPR014001">
    <property type="entry name" value="Helicase_ATP-bd"/>
</dbReference>
<evidence type="ECO:0000259" key="9">
    <source>
        <dbReference type="PROSITE" id="PS51194"/>
    </source>
</evidence>
<keyword evidence="4 6" id="KW-0067">ATP-binding</keyword>
<organism evidence="10 11">
    <name type="scientific">Glossina fuscipes</name>
    <dbReference type="NCBI Taxonomy" id="7396"/>
    <lineage>
        <taxon>Eukaryota</taxon>
        <taxon>Metazoa</taxon>
        <taxon>Ecdysozoa</taxon>
        <taxon>Arthropoda</taxon>
        <taxon>Hexapoda</taxon>
        <taxon>Insecta</taxon>
        <taxon>Pterygota</taxon>
        <taxon>Neoptera</taxon>
        <taxon>Endopterygota</taxon>
        <taxon>Diptera</taxon>
        <taxon>Brachycera</taxon>
        <taxon>Muscomorpha</taxon>
        <taxon>Hippoboscoidea</taxon>
        <taxon>Glossinidae</taxon>
        <taxon>Glossina</taxon>
    </lineage>
</organism>
<dbReference type="SMART" id="SM01178">
    <property type="entry name" value="DUF4217"/>
    <property type="match status" value="1"/>
</dbReference>
<dbReference type="SUPFAM" id="SSF52540">
    <property type="entry name" value="P-loop containing nucleoside triphosphate hydrolases"/>
    <property type="match status" value="1"/>
</dbReference>
<dbReference type="Pfam" id="PF00270">
    <property type="entry name" value="DEAD"/>
    <property type="match status" value="1"/>
</dbReference>
<dbReference type="CDD" id="cd18787">
    <property type="entry name" value="SF2_C_DEAD"/>
    <property type="match status" value="1"/>
</dbReference>
<keyword evidence="1 6" id="KW-0547">Nucleotide-binding</keyword>
<dbReference type="SMART" id="SM00490">
    <property type="entry name" value="HELICc"/>
    <property type="match status" value="1"/>
</dbReference>
<name>A0A8U0W7X9_9MUSC</name>
<dbReference type="GO" id="GO:0016787">
    <property type="term" value="F:hydrolase activity"/>
    <property type="evidence" value="ECO:0007669"/>
    <property type="project" value="UniProtKB-KW"/>
</dbReference>